<dbReference type="PANTHER" id="PTHR31591">
    <property type="entry name" value="UPF0613 PROTEIN PB24D3.06C"/>
    <property type="match status" value="1"/>
</dbReference>
<reference evidence="1 2" key="1">
    <citation type="submission" date="2022-07" db="EMBL/GenBank/DDBJ databases">
        <title>Genome-wide signatures of adaptation to extreme environments.</title>
        <authorList>
            <person name="Cho C.H."/>
            <person name="Yoon H.S."/>
        </authorList>
    </citation>
    <scope>NUCLEOTIDE SEQUENCE [LARGE SCALE GENOMIC DNA]</scope>
    <source>
        <strain evidence="1 2">108.79 E11</strain>
    </source>
</reference>
<dbReference type="InterPro" id="IPR029058">
    <property type="entry name" value="AB_hydrolase_fold"/>
</dbReference>
<dbReference type="Gene3D" id="3.40.50.1820">
    <property type="entry name" value="alpha/beta hydrolase"/>
    <property type="match status" value="1"/>
</dbReference>
<dbReference type="SUPFAM" id="SSF53474">
    <property type="entry name" value="alpha/beta-Hydrolases"/>
    <property type="match status" value="1"/>
</dbReference>
<evidence type="ECO:0000313" key="2">
    <source>
        <dbReference type="Proteomes" id="UP001300502"/>
    </source>
</evidence>
<accession>A0AAV9I8M5</accession>
<gene>
    <name evidence="1" type="ORF">GAYE_PCTG75G1592</name>
</gene>
<proteinExistence type="predicted"/>
<evidence type="ECO:0000313" key="1">
    <source>
        <dbReference type="EMBL" id="KAK4523696.1"/>
    </source>
</evidence>
<dbReference type="AlphaFoldDB" id="A0AAV9I8M5"/>
<organism evidence="1 2">
    <name type="scientific">Galdieria yellowstonensis</name>
    <dbReference type="NCBI Taxonomy" id="3028027"/>
    <lineage>
        <taxon>Eukaryota</taxon>
        <taxon>Rhodophyta</taxon>
        <taxon>Bangiophyceae</taxon>
        <taxon>Galdieriales</taxon>
        <taxon>Galdieriaceae</taxon>
        <taxon>Galdieria</taxon>
    </lineage>
</organism>
<comment type="caution">
    <text evidence="1">The sequence shown here is derived from an EMBL/GenBank/DDBJ whole genome shotgun (WGS) entry which is preliminary data.</text>
</comment>
<dbReference type="Pfam" id="PF08538">
    <property type="entry name" value="DUF1749"/>
    <property type="match status" value="1"/>
</dbReference>
<sequence length="295" mass="33197">MNHRNDSLHIKSLPGELCLYDEQQHLAAFVAYPGNKAMVIFITGLTEGLFAPSYFGPLAKALYTRGFTTVQPILSSSYHGFGRSSLDQDVAELDTLIDFLSLQYEPDSFFLIGHSTGCQDAVTFFRKGRNAHRIRGIVLQAPVSDRDFLHSLPHAEERLKKAEEIYATQGPETLLNDPLFTSVFPVLTARRFLSLAQRLGDDDMFSYDLTDEELDARLRHMRNVPTYAIFSEKDEAVPDSIPYLDLAKRLCAVMGATCYMLSNANHAISNSEDCTREFIEQVVNFIEKVYSSTSE</sequence>
<dbReference type="EMBL" id="JANCYU010000019">
    <property type="protein sequence ID" value="KAK4523696.1"/>
    <property type="molecule type" value="Genomic_DNA"/>
</dbReference>
<dbReference type="Proteomes" id="UP001300502">
    <property type="component" value="Unassembled WGS sequence"/>
</dbReference>
<protein>
    <submittedName>
        <fullName evidence="1">Uncharacterized protein</fullName>
    </submittedName>
</protein>
<dbReference type="InterPro" id="IPR013744">
    <property type="entry name" value="SidJ"/>
</dbReference>
<name>A0AAV9I8M5_9RHOD</name>
<keyword evidence="2" id="KW-1185">Reference proteome</keyword>
<dbReference type="PANTHER" id="PTHR31591:SF1">
    <property type="entry name" value="UPF0613 PROTEIN PB24D3.06C"/>
    <property type="match status" value="1"/>
</dbReference>